<evidence type="ECO:0000259" key="6">
    <source>
        <dbReference type="PROSITE" id="PS51352"/>
    </source>
</evidence>
<evidence type="ECO:0000313" key="8">
    <source>
        <dbReference type="Proteomes" id="UP000035720"/>
    </source>
</evidence>
<dbReference type="PROSITE" id="PS51257">
    <property type="entry name" value="PROKAR_LIPOPROTEIN"/>
    <property type="match status" value="1"/>
</dbReference>
<dbReference type="PANTHER" id="PTHR42852:SF6">
    <property type="entry name" value="THIOL:DISULFIDE INTERCHANGE PROTEIN DSBE"/>
    <property type="match status" value="1"/>
</dbReference>
<dbReference type="InterPro" id="IPR013766">
    <property type="entry name" value="Thioredoxin_domain"/>
</dbReference>
<name>A0A077MFV0_9MICO</name>
<evidence type="ECO:0000256" key="5">
    <source>
        <dbReference type="ARBA" id="ARBA00023284"/>
    </source>
</evidence>
<dbReference type="GO" id="GO:0017004">
    <property type="term" value="P:cytochrome complex assembly"/>
    <property type="evidence" value="ECO:0007669"/>
    <property type="project" value="UniProtKB-KW"/>
</dbReference>
<dbReference type="OrthoDB" id="9796554at2"/>
<comment type="subcellular location">
    <subcellularLocation>
        <location evidence="1">Cell envelope</location>
    </subcellularLocation>
</comment>
<keyword evidence="5" id="KW-0676">Redox-active center</keyword>
<dbReference type="PANTHER" id="PTHR42852">
    <property type="entry name" value="THIOL:DISULFIDE INTERCHANGE PROTEIN DSBE"/>
    <property type="match status" value="1"/>
</dbReference>
<dbReference type="PROSITE" id="PS00194">
    <property type="entry name" value="THIOREDOXIN_1"/>
    <property type="match status" value="1"/>
</dbReference>
<protein>
    <recommendedName>
        <fullName evidence="6">Thioredoxin domain-containing protein</fullName>
    </recommendedName>
</protein>
<proteinExistence type="predicted"/>
<dbReference type="AlphaFoldDB" id="A0A077MFV0"/>
<dbReference type="Gene3D" id="3.40.30.10">
    <property type="entry name" value="Glutaredoxin"/>
    <property type="match status" value="1"/>
</dbReference>
<dbReference type="InterPro" id="IPR036249">
    <property type="entry name" value="Thioredoxin-like_sf"/>
</dbReference>
<dbReference type="CDD" id="cd02966">
    <property type="entry name" value="TlpA_like_family"/>
    <property type="match status" value="1"/>
</dbReference>
<accession>A0A077MFV0</accession>
<feature type="domain" description="Thioredoxin" evidence="6">
    <location>
        <begin position="48"/>
        <end position="191"/>
    </location>
</feature>
<keyword evidence="3" id="KW-0812">Transmembrane</keyword>
<keyword evidence="2" id="KW-0201">Cytochrome c-type biogenesis</keyword>
<keyword evidence="4" id="KW-1015">Disulfide bond</keyword>
<evidence type="ECO:0000256" key="4">
    <source>
        <dbReference type="ARBA" id="ARBA00023157"/>
    </source>
</evidence>
<dbReference type="SUPFAM" id="SSF52833">
    <property type="entry name" value="Thioredoxin-like"/>
    <property type="match status" value="1"/>
</dbReference>
<keyword evidence="3" id="KW-0735">Signal-anchor</keyword>
<reference evidence="7 8" key="1">
    <citation type="journal article" date="2013" name="ISME J.">
        <title>A metabolic model for members of the genus Tetrasphaera involved in enhanced biological phosphorus removal.</title>
        <authorList>
            <person name="Kristiansen R."/>
            <person name="Nguyen H.T.T."/>
            <person name="Saunders A.M."/>
            <person name="Nielsen J.L."/>
            <person name="Wimmer R."/>
            <person name="Le V.Q."/>
            <person name="McIlroy S.J."/>
            <person name="Petrovski S."/>
            <person name="Seviour R.J."/>
            <person name="Calteau A."/>
            <person name="Nielsen K.L."/>
            <person name="Nielsen P.H."/>
        </authorList>
    </citation>
    <scope>NUCLEOTIDE SEQUENCE [LARGE SCALE GENOMIC DNA]</scope>
    <source>
        <strain evidence="7 8">Ben 74</strain>
    </source>
</reference>
<dbReference type="Proteomes" id="UP000035720">
    <property type="component" value="Unassembled WGS sequence"/>
</dbReference>
<dbReference type="InterPro" id="IPR013740">
    <property type="entry name" value="Redoxin"/>
</dbReference>
<dbReference type="PROSITE" id="PS51352">
    <property type="entry name" value="THIOREDOXIN_2"/>
    <property type="match status" value="1"/>
</dbReference>
<organism evidence="7 8">
    <name type="scientific">Nostocoides jenkinsii Ben 74</name>
    <dbReference type="NCBI Taxonomy" id="1193518"/>
    <lineage>
        <taxon>Bacteria</taxon>
        <taxon>Bacillati</taxon>
        <taxon>Actinomycetota</taxon>
        <taxon>Actinomycetes</taxon>
        <taxon>Micrococcales</taxon>
        <taxon>Intrasporangiaceae</taxon>
        <taxon>Nostocoides</taxon>
    </lineage>
</organism>
<dbReference type="RefSeq" id="WP_084733771.1">
    <property type="nucleotide sequence ID" value="NZ_HF571038.1"/>
</dbReference>
<evidence type="ECO:0000256" key="1">
    <source>
        <dbReference type="ARBA" id="ARBA00004196"/>
    </source>
</evidence>
<dbReference type="GO" id="GO:0016491">
    <property type="term" value="F:oxidoreductase activity"/>
    <property type="evidence" value="ECO:0007669"/>
    <property type="project" value="InterPro"/>
</dbReference>
<evidence type="ECO:0000256" key="3">
    <source>
        <dbReference type="ARBA" id="ARBA00022968"/>
    </source>
</evidence>
<evidence type="ECO:0000256" key="2">
    <source>
        <dbReference type="ARBA" id="ARBA00022748"/>
    </source>
</evidence>
<dbReference type="STRING" id="1193518.BN13_960014"/>
<comment type="caution">
    <text evidence="7">The sequence shown here is derived from an EMBL/GenBank/DDBJ whole genome shotgun (WGS) entry which is preliminary data.</text>
</comment>
<dbReference type="EMBL" id="CAJC01000212">
    <property type="protein sequence ID" value="CCI55050.1"/>
    <property type="molecule type" value="Genomic_DNA"/>
</dbReference>
<keyword evidence="8" id="KW-1185">Reference proteome</keyword>
<sequence length="196" mass="20437">MRGPSRRAVAGLVIVVALGGCSGNSVNDRARDGSQENFIVGDGRVQTIAPDQRLEPVALTGTTLDGQPWTIDSTRGKPLVINIWASWCPPCRAEAPAIKAVSESPEFADTVAFVGIDQRESAETGLAQAKAWGHTFPSLTDDGGVAVLALQGRARATPSTLILDPQGRIATYVGGPVTEAMLTGMIQDVLKEGGST</sequence>
<dbReference type="Pfam" id="PF08534">
    <property type="entry name" value="Redoxin"/>
    <property type="match status" value="1"/>
</dbReference>
<dbReference type="InterPro" id="IPR050553">
    <property type="entry name" value="Thioredoxin_ResA/DsbE_sf"/>
</dbReference>
<evidence type="ECO:0000313" key="7">
    <source>
        <dbReference type="EMBL" id="CCI55050.1"/>
    </source>
</evidence>
<dbReference type="InterPro" id="IPR017937">
    <property type="entry name" value="Thioredoxin_CS"/>
</dbReference>
<dbReference type="GO" id="GO:0030313">
    <property type="term" value="C:cell envelope"/>
    <property type="evidence" value="ECO:0007669"/>
    <property type="project" value="UniProtKB-SubCell"/>
</dbReference>
<gene>
    <name evidence="7" type="ORF">BN13_960014</name>
</gene>